<dbReference type="InterPro" id="IPR028244">
    <property type="entry name" value="T6SS_Rhs_Vgr_dom"/>
</dbReference>
<dbReference type="Pfam" id="PF13296">
    <property type="entry name" value="T6SS_Vgr"/>
    <property type="match status" value="1"/>
</dbReference>
<evidence type="ECO:0000313" key="7">
    <source>
        <dbReference type="Proteomes" id="UP001204621"/>
    </source>
</evidence>
<gene>
    <name evidence="6" type="ORF">NX778_14960</name>
</gene>
<feature type="domain" description="Putative type VI secretion system Rhs element associated Vgr" evidence="5">
    <location>
        <begin position="526"/>
        <end position="637"/>
    </location>
</feature>
<evidence type="ECO:0000256" key="1">
    <source>
        <dbReference type="ARBA" id="ARBA00005558"/>
    </source>
</evidence>
<accession>A0ABT2CZG1</accession>
<dbReference type="InterPro" id="IPR006531">
    <property type="entry name" value="Gp5/Vgr_OB"/>
</dbReference>
<dbReference type="EMBL" id="JANUGU010000004">
    <property type="protein sequence ID" value="MCS0659368.1"/>
    <property type="molecule type" value="Genomic_DNA"/>
</dbReference>
<feature type="region of interest" description="Disordered" evidence="2">
    <location>
        <begin position="422"/>
        <end position="451"/>
    </location>
</feature>
<dbReference type="InterPro" id="IPR018769">
    <property type="entry name" value="VgrG2_DUF2345"/>
</dbReference>
<dbReference type="Pfam" id="PF04717">
    <property type="entry name" value="Phage_base_V"/>
    <property type="match status" value="1"/>
</dbReference>
<dbReference type="Gene3D" id="2.40.50.230">
    <property type="entry name" value="Gp5 N-terminal domain"/>
    <property type="match status" value="1"/>
</dbReference>
<protein>
    <submittedName>
        <fullName evidence="6">Type VI secretion system tip protein VgrG</fullName>
    </submittedName>
</protein>
<dbReference type="Gene3D" id="2.30.110.50">
    <property type="match status" value="1"/>
</dbReference>
<dbReference type="RefSeq" id="WP_258812546.1">
    <property type="nucleotide sequence ID" value="NZ_JANUGU010000004.1"/>
</dbReference>
<comment type="similarity">
    <text evidence="1">Belongs to the VgrG protein family.</text>
</comment>
<dbReference type="Gene3D" id="4.10.220.110">
    <property type="match status" value="1"/>
</dbReference>
<feature type="domain" description="DUF2345" evidence="4">
    <location>
        <begin position="689"/>
        <end position="836"/>
    </location>
</feature>
<feature type="domain" description="Gp5/Type VI secretion system Vgr protein OB-fold" evidence="3">
    <location>
        <begin position="446"/>
        <end position="496"/>
    </location>
</feature>
<comment type="caution">
    <text evidence="6">The sequence shown here is derived from an EMBL/GenBank/DDBJ whole genome shotgun (WGS) entry which is preliminary data.</text>
</comment>
<dbReference type="NCBIfam" id="TIGR03361">
    <property type="entry name" value="VI_Rhs_Vgr"/>
    <property type="match status" value="1"/>
</dbReference>
<keyword evidence="7" id="KW-1185">Reference proteome</keyword>
<dbReference type="Pfam" id="PF10106">
    <property type="entry name" value="DUF2345"/>
    <property type="match status" value="1"/>
</dbReference>
<evidence type="ECO:0000259" key="4">
    <source>
        <dbReference type="Pfam" id="PF10106"/>
    </source>
</evidence>
<dbReference type="InterPro" id="IPR006533">
    <property type="entry name" value="T6SS_Vgr_RhsGE"/>
</dbReference>
<reference evidence="6 7" key="1">
    <citation type="submission" date="2022-08" db="EMBL/GenBank/DDBJ databases">
        <title>Reclassification of Massilia species as members of the genera Telluria, Duganella, Pseudoduganella, Mokoshia gen. nov. and Zemynaea gen. nov. using orthogonal and non-orthogonal genome-based approaches.</title>
        <authorList>
            <person name="Bowman J.P."/>
        </authorList>
    </citation>
    <scope>NUCLEOTIDE SEQUENCE [LARGE SCALE GENOMIC DNA]</scope>
    <source>
        <strain evidence="6 7">JCM 31606</strain>
    </source>
</reference>
<dbReference type="Pfam" id="PF05954">
    <property type="entry name" value="Phage_GPD"/>
    <property type="match status" value="1"/>
</dbReference>
<dbReference type="SUPFAM" id="SSF69255">
    <property type="entry name" value="gp5 N-terminal domain-like"/>
    <property type="match status" value="1"/>
</dbReference>
<dbReference type="Gene3D" id="3.55.50.10">
    <property type="entry name" value="Baseplate protein-like domains"/>
    <property type="match status" value="1"/>
</dbReference>
<name>A0ABT2CZG1_9BURK</name>
<evidence type="ECO:0000256" key="2">
    <source>
        <dbReference type="SAM" id="MobiDB-lite"/>
    </source>
</evidence>
<evidence type="ECO:0000259" key="5">
    <source>
        <dbReference type="Pfam" id="PF13296"/>
    </source>
</evidence>
<proteinExistence type="inferred from homology"/>
<dbReference type="Proteomes" id="UP001204621">
    <property type="component" value="Unassembled WGS sequence"/>
</dbReference>
<sequence length="933" mass="100127">MTKALPEFASLGLFGTGLAQHARLITIATSQRSGLPESLVVEQFTGREAVNEPFCFEVDALSVSTDLELARFIGEEMTIGLLQPDGSRRAWHGICTAASWLGADGGVARYRLRLEPALSLLGLRRDSHIFQDKDARGIVTELLSDYPLVRFEFDITQALAVRSICTQYRETDFEFFVRLLALEGLSWRFEHDPEDGGCHRLVIFDSMAQAPVSGGVRFHGVRATETDDAIDEFRARRQVAANAVSISSWDPSKLTAPAAEQCSHLNVGELPQLQVYDGSGERIASDSARHHSDLMLKALELENKVFEGAGAVRRMATGHAFELTQHERYPDGENAFTVLWVRHEARNNLQAAGIASAAPRAAEQGTYRNTFACVRDVVAIVPPQTSTPHASTALGPQTALVVGLPDAMSTTTRDHQVKIQFAWQRGARPNPGGQAHDTDRDGNAPGDDSSSTWVRVAEALAGPNWGTQFTPRIGTEVLVDFIEGDMDRPLIVAQLYTGSDLPPFSAGVDSNIGHAGVLSGIHSTSFDGSGFNQWQLDDTRAQLRTRLATSTASTQLNLGYLVDQLPGSAERGCYRGSGFELRTEAWAVVRGGEGVLLSTRARPSLGSGVTSTQMEVAEAVSQMKGAQALDQVMSGAAAQQQALFSKDASQAQADFIEQIDPKAKGKYVGPVNGQQALKAKSGSRDLDAGSPVEKFGASFVLMDSAANINWATPASTAIYAGQQLHWTSQSDVHVAAGYTLSSVAGNAASFFSHAGGIKVVAANGPVSLQAHTDQLEILADGEVTVISVNDSIEIAAKQKIVLQAGQSAITLDGGDIRFACPGNFSVKSGQHLFDGGSRHSANLRNLPGELAPQARHWIALNYIDPESAEGIPDVDYQIHFVGGPVLTGTLDKNGKALHENVANKPVKKVVYVPRKPIKEQPHPPLEMLLQING</sequence>
<dbReference type="NCBIfam" id="TIGR01646">
    <property type="entry name" value="vgr_GE"/>
    <property type="match status" value="1"/>
</dbReference>
<dbReference type="SUPFAM" id="SSF69279">
    <property type="entry name" value="Phage tail proteins"/>
    <property type="match status" value="2"/>
</dbReference>
<dbReference type="InterPro" id="IPR037026">
    <property type="entry name" value="Vgr_OB-fold_dom_sf"/>
</dbReference>
<organism evidence="6 7">
    <name type="scientific">Massilia terrae</name>
    <dbReference type="NCBI Taxonomy" id="1811224"/>
    <lineage>
        <taxon>Bacteria</taxon>
        <taxon>Pseudomonadati</taxon>
        <taxon>Pseudomonadota</taxon>
        <taxon>Betaproteobacteria</taxon>
        <taxon>Burkholderiales</taxon>
        <taxon>Oxalobacteraceae</taxon>
        <taxon>Telluria group</taxon>
        <taxon>Massilia</taxon>
    </lineage>
</organism>
<evidence type="ECO:0000313" key="6">
    <source>
        <dbReference type="EMBL" id="MCS0659368.1"/>
    </source>
</evidence>
<evidence type="ECO:0000259" key="3">
    <source>
        <dbReference type="Pfam" id="PF04717"/>
    </source>
</evidence>
<dbReference type="InterPro" id="IPR017847">
    <property type="entry name" value="T6SS_RhsGE_Vgr_subset"/>
</dbReference>